<keyword evidence="3" id="KW-1185">Reference proteome</keyword>
<evidence type="ECO:0000313" key="2">
    <source>
        <dbReference type="EMBL" id="CAB4292317.1"/>
    </source>
</evidence>
<gene>
    <name evidence="2" type="ORF">ORAREDHAP_LOCUS616</name>
</gene>
<organism evidence="2 3">
    <name type="scientific">Prunus armeniaca</name>
    <name type="common">Apricot</name>
    <name type="synonym">Armeniaca vulgaris</name>
    <dbReference type="NCBI Taxonomy" id="36596"/>
    <lineage>
        <taxon>Eukaryota</taxon>
        <taxon>Viridiplantae</taxon>
        <taxon>Streptophyta</taxon>
        <taxon>Embryophyta</taxon>
        <taxon>Tracheophyta</taxon>
        <taxon>Spermatophyta</taxon>
        <taxon>Magnoliopsida</taxon>
        <taxon>eudicotyledons</taxon>
        <taxon>Gunneridae</taxon>
        <taxon>Pentapetalae</taxon>
        <taxon>rosids</taxon>
        <taxon>fabids</taxon>
        <taxon>Rosales</taxon>
        <taxon>Rosaceae</taxon>
        <taxon>Amygdaloideae</taxon>
        <taxon>Amygdaleae</taxon>
        <taxon>Prunus</taxon>
    </lineage>
</organism>
<evidence type="ECO:0000313" key="3">
    <source>
        <dbReference type="Proteomes" id="UP000507245"/>
    </source>
</evidence>
<keyword evidence="1" id="KW-0472">Membrane</keyword>
<feature type="transmembrane region" description="Helical" evidence="1">
    <location>
        <begin position="38"/>
        <end position="61"/>
    </location>
</feature>
<dbReference type="EMBL" id="CAEKKB010000001">
    <property type="protein sequence ID" value="CAB4292317.1"/>
    <property type="molecule type" value="Genomic_DNA"/>
</dbReference>
<evidence type="ECO:0000256" key="1">
    <source>
        <dbReference type="SAM" id="Phobius"/>
    </source>
</evidence>
<reference evidence="3" key="1">
    <citation type="journal article" date="2020" name="Genome Biol.">
        <title>Gamete binning: chromosome-level and haplotype-resolved genome assembly enabled by high-throughput single-cell sequencing of gamete genomes.</title>
        <authorList>
            <person name="Campoy J.A."/>
            <person name="Sun H."/>
            <person name="Goel M."/>
            <person name="Jiao W.-B."/>
            <person name="Folz-Donahue K."/>
            <person name="Wang N."/>
            <person name="Rubio M."/>
            <person name="Liu C."/>
            <person name="Kukat C."/>
            <person name="Ruiz D."/>
            <person name="Huettel B."/>
            <person name="Schneeberger K."/>
        </authorList>
    </citation>
    <scope>NUCLEOTIDE SEQUENCE [LARGE SCALE GENOMIC DNA]</scope>
    <source>
        <strain evidence="3">cv. Rojo Pasion</strain>
    </source>
</reference>
<dbReference type="Proteomes" id="UP000507245">
    <property type="component" value="Unassembled WGS sequence"/>
</dbReference>
<keyword evidence="1" id="KW-1133">Transmembrane helix</keyword>
<protein>
    <submittedName>
        <fullName evidence="2">Uncharacterized protein</fullName>
    </submittedName>
</protein>
<keyword evidence="1" id="KW-0812">Transmembrane</keyword>
<accession>A0A6J5VXB4</accession>
<sequence>MISMTPEYELPYYHDASQVTLDMVMDNDNLTHVLWNRYSYSIGMSLIALHLPLIIIVHFSIAMSTKKPNGSVMNFMTFVRDS</sequence>
<proteinExistence type="predicted"/>
<dbReference type="AlphaFoldDB" id="A0A6J5VXB4"/>
<name>A0A6J5VXB4_PRUAR</name>